<dbReference type="OrthoDB" id="6693298at2"/>
<dbReference type="EMBL" id="NEXX01000010">
    <property type="protein sequence ID" value="OUY05515.1"/>
    <property type="molecule type" value="Genomic_DNA"/>
</dbReference>
<comment type="caution">
    <text evidence="2">The sequence shown here is derived from an EMBL/GenBank/DDBJ whole genome shotgun (WGS) entry which is preliminary data.</text>
</comment>
<evidence type="ECO:0000313" key="2">
    <source>
        <dbReference type="EMBL" id="OUY05515.1"/>
    </source>
</evidence>
<accession>A0A1Z9YTG6</accession>
<keyword evidence="1" id="KW-0812">Transmembrane</keyword>
<keyword evidence="1" id="KW-1133">Transmembrane helix</keyword>
<feature type="transmembrane region" description="Helical" evidence="1">
    <location>
        <begin position="54"/>
        <end position="82"/>
    </location>
</feature>
<dbReference type="Pfam" id="PF10734">
    <property type="entry name" value="DUF2523"/>
    <property type="match status" value="1"/>
</dbReference>
<proteinExistence type="predicted"/>
<dbReference type="InterPro" id="IPR019670">
    <property type="entry name" value="DUF2523"/>
</dbReference>
<reference evidence="2 3" key="1">
    <citation type="submission" date="2017-05" db="EMBL/GenBank/DDBJ databases">
        <title>Acinetobacter populi ANC 5415 (= PBJ7), whole genome shotgun sequencing project.</title>
        <authorList>
            <person name="Nemec A."/>
            <person name="Radolfova-Krizova L."/>
        </authorList>
    </citation>
    <scope>NUCLEOTIDE SEQUENCE [LARGE SCALE GENOMIC DNA]</scope>
    <source>
        <strain evidence="2 3">PBJ7</strain>
    </source>
</reference>
<evidence type="ECO:0008006" key="4">
    <source>
        <dbReference type="Google" id="ProtNLM"/>
    </source>
</evidence>
<feature type="transmembrane region" description="Helical" evidence="1">
    <location>
        <begin position="9"/>
        <end position="34"/>
    </location>
</feature>
<dbReference type="AlphaFoldDB" id="A0A1Z9YTG6"/>
<keyword evidence="3" id="KW-1185">Reference proteome</keyword>
<sequence length="93" mass="10130">MASLLVRLLAWFASGLVIKAISAFGIGIFSMYFLNEITSSMIDSMRDAVTGLPPAVLGILGLAGFDKYLSIVLGTFVTVTYLRSMKFVLTREM</sequence>
<protein>
    <recommendedName>
        <fullName evidence="4">DUF2523 domain-containing protein</fullName>
    </recommendedName>
</protein>
<evidence type="ECO:0000313" key="3">
    <source>
        <dbReference type="Proteomes" id="UP000196536"/>
    </source>
</evidence>
<keyword evidence="1" id="KW-0472">Membrane</keyword>
<evidence type="ECO:0000256" key="1">
    <source>
        <dbReference type="SAM" id="Phobius"/>
    </source>
</evidence>
<gene>
    <name evidence="2" type="ORF">CAP51_17035</name>
</gene>
<dbReference type="Proteomes" id="UP000196536">
    <property type="component" value="Unassembled WGS sequence"/>
</dbReference>
<organism evidence="2 3">
    <name type="scientific">Acinetobacter populi</name>
    <dbReference type="NCBI Taxonomy" id="1582270"/>
    <lineage>
        <taxon>Bacteria</taxon>
        <taxon>Pseudomonadati</taxon>
        <taxon>Pseudomonadota</taxon>
        <taxon>Gammaproteobacteria</taxon>
        <taxon>Moraxellales</taxon>
        <taxon>Moraxellaceae</taxon>
        <taxon>Acinetobacter</taxon>
    </lineage>
</organism>
<name>A0A1Z9YTG6_9GAMM</name>
<dbReference type="RefSeq" id="WP_087621965.1">
    <property type="nucleotide sequence ID" value="NZ_NEXX01000010.1"/>
</dbReference>